<evidence type="ECO:0000313" key="2">
    <source>
        <dbReference type="Proteomes" id="UP000736787"/>
    </source>
</evidence>
<proteinExistence type="predicted"/>
<accession>A0A8T1KBR6</accession>
<gene>
    <name evidence="1" type="ORF">PC117_g14782</name>
</gene>
<comment type="caution">
    <text evidence="1">The sequence shown here is derived from an EMBL/GenBank/DDBJ whole genome shotgun (WGS) entry which is preliminary data.</text>
</comment>
<organism evidence="1 2">
    <name type="scientific">Phytophthora cactorum</name>
    <dbReference type="NCBI Taxonomy" id="29920"/>
    <lineage>
        <taxon>Eukaryota</taxon>
        <taxon>Sar</taxon>
        <taxon>Stramenopiles</taxon>
        <taxon>Oomycota</taxon>
        <taxon>Peronosporomycetes</taxon>
        <taxon>Peronosporales</taxon>
        <taxon>Peronosporaceae</taxon>
        <taxon>Phytophthora</taxon>
    </lineage>
</organism>
<dbReference type="AlphaFoldDB" id="A0A8T1KBR6"/>
<protein>
    <submittedName>
        <fullName evidence="1">Uncharacterized protein</fullName>
    </submittedName>
</protein>
<evidence type="ECO:0000313" key="1">
    <source>
        <dbReference type="EMBL" id="KAG2926715.1"/>
    </source>
</evidence>
<name>A0A8T1KBR6_9STRA</name>
<reference evidence="1" key="1">
    <citation type="submission" date="2018-10" db="EMBL/GenBank/DDBJ databases">
        <title>Effector identification in a new, highly contiguous assembly of the strawberry crown rot pathogen Phytophthora cactorum.</title>
        <authorList>
            <person name="Armitage A.D."/>
            <person name="Nellist C.F."/>
            <person name="Bates H."/>
            <person name="Vickerstaff R.J."/>
            <person name="Harrison R.J."/>
        </authorList>
    </citation>
    <scope>NUCLEOTIDE SEQUENCE</scope>
    <source>
        <strain evidence="1">4040</strain>
    </source>
</reference>
<dbReference type="EMBL" id="RCMK01000473">
    <property type="protein sequence ID" value="KAG2926715.1"/>
    <property type="molecule type" value="Genomic_DNA"/>
</dbReference>
<dbReference type="Proteomes" id="UP000736787">
    <property type="component" value="Unassembled WGS sequence"/>
</dbReference>
<sequence>MYKAPVVDVLKTKSAAKHLSPRLRRLYECKFFGFTQLLANSPLPSCLSSPPPPRYFLFQ</sequence>